<protein>
    <submittedName>
        <fullName evidence="2">APOA4 protein</fullName>
    </submittedName>
</protein>
<dbReference type="SUPFAM" id="SSF58113">
    <property type="entry name" value="Apolipoprotein A-I"/>
    <property type="match status" value="1"/>
</dbReference>
<dbReference type="PANTHER" id="PTHR18976:SF34">
    <property type="entry name" value="LIPID-BINDING PROTEIN"/>
    <property type="match status" value="1"/>
</dbReference>
<dbReference type="EMBL" id="JAAWVO010046211">
    <property type="protein sequence ID" value="MBN3319582.1"/>
    <property type="molecule type" value="Genomic_DNA"/>
</dbReference>
<keyword evidence="1" id="KW-0175">Coiled coil</keyword>
<feature type="non-terminal residue" evidence="2">
    <location>
        <position position="449"/>
    </location>
</feature>
<dbReference type="InterPro" id="IPR050163">
    <property type="entry name" value="Apolipoprotein_A1/A4/E"/>
</dbReference>
<gene>
    <name evidence="2" type="primary">Apoa4</name>
    <name evidence="2" type="ORF">GTO95_0006523</name>
</gene>
<dbReference type="Gene3D" id="1.20.5.1230">
    <property type="entry name" value="Apolipoprotein A-I"/>
    <property type="match status" value="1"/>
</dbReference>
<name>A0A8J7TDB8_ATRSP</name>
<evidence type="ECO:0000313" key="2">
    <source>
        <dbReference type="EMBL" id="MBN3319582.1"/>
    </source>
</evidence>
<feature type="non-terminal residue" evidence="2">
    <location>
        <position position="1"/>
    </location>
</feature>
<sequence>MDPFKKTGHPFSLHSDHAKKETETVFLQKSISCERSDLTERGCVCDRALQRRGQVQSTRVPDSGDEISTPVSGRVLQYQGSELCVIWEDTGAEELHSKSAAISRSGPARTSPLTALGTRAQETMHLEAVALVLSFALVAAFPLHQDSGTGARAGVWDYLSHVNNHVNDKTPQDRLSKEDNGLWKSRLESADLYADPQHGPLQLKPRLDSERLRARLLRELQELREKLSPYTQEVRLQLAQIQDRLGPYAQGLRAAVSSNAQELCGHLHAYIQELESPGHAARQSSPHQEVLQRVGQALDDSTRRLEPYLEEFKAQTARAVAELRESLAPRSGEAELWRRVQDAEARLLGGADGLGAGLRGRAGRLREQVGQLLVAAQPVRDRLSHSVARFCQDSSAQARDFGAEVETQLRELSQAGVPALPSLRAPGSLQEDFASQLSALLEDIRQNLS</sequence>
<reference evidence="2" key="1">
    <citation type="journal article" date="2021" name="Cell">
        <title>Tracing the genetic footprints of vertebrate landing in non-teleost ray-finned fishes.</title>
        <authorList>
            <person name="Bi X."/>
            <person name="Wang K."/>
            <person name="Yang L."/>
            <person name="Pan H."/>
            <person name="Jiang H."/>
            <person name="Wei Q."/>
            <person name="Fang M."/>
            <person name="Yu H."/>
            <person name="Zhu C."/>
            <person name="Cai Y."/>
            <person name="He Y."/>
            <person name="Gan X."/>
            <person name="Zeng H."/>
            <person name="Yu D."/>
            <person name="Zhu Y."/>
            <person name="Jiang H."/>
            <person name="Qiu Q."/>
            <person name="Yang H."/>
            <person name="Zhang Y.E."/>
            <person name="Wang W."/>
            <person name="Zhu M."/>
            <person name="He S."/>
            <person name="Zhang G."/>
        </authorList>
    </citation>
    <scope>NUCLEOTIDE SEQUENCE</scope>
    <source>
        <strain evidence="2">Allg_001</strain>
    </source>
</reference>
<comment type="caution">
    <text evidence="2">The sequence shown here is derived from an EMBL/GenBank/DDBJ whole genome shotgun (WGS) entry which is preliminary data.</text>
</comment>
<dbReference type="AlphaFoldDB" id="A0A8J7TDB8"/>
<evidence type="ECO:0000313" key="3">
    <source>
        <dbReference type="Proteomes" id="UP000736164"/>
    </source>
</evidence>
<feature type="coiled-coil region" evidence="1">
    <location>
        <begin position="206"/>
        <end position="233"/>
    </location>
</feature>
<keyword evidence="3" id="KW-1185">Reference proteome</keyword>
<accession>A0A8J7TDB8</accession>
<dbReference type="Proteomes" id="UP000736164">
    <property type="component" value="Unassembled WGS sequence"/>
</dbReference>
<organism evidence="2 3">
    <name type="scientific">Atractosteus spatula</name>
    <name type="common">Alligator gar</name>
    <name type="synonym">Lepisosteus spatula</name>
    <dbReference type="NCBI Taxonomy" id="7917"/>
    <lineage>
        <taxon>Eukaryota</taxon>
        <taxon>Metazoa</taxon>
        <taxon>Chordata</taxon>
        <taxon>Craniata</taxon>
        <taxon>Vertebrata</taxon>
        <taxon>Euteleostomi</taxon>
        <taxon>Actinopterygii</taxon>
        <taxon>Neopterygii</taxon>
        <taxon>Holostei</taxon>
        <taxon>Semionotiformes</taxon>
        <taxon>Lepisosteidae</taxon>
        <taxon>Atractosteus</taxon>
    </lineage>
</organism>
<evidence type="ECO:0000256" key="1">
    <source>
        <dbReference type="SAM" id="Coils"/>
    </source>
</evidence>
<dbReference type="Gene3D" id="6.10.250.2890">
    <property type="match status" value="1"/>
</dbReference>
<dbReference type="PANTHER" id="PTHR18976">
    <property type="entry name" value="APOLIPOPROTEIN"/>
    <property type="match status" value="1"/>
</dbReference>
<proteinExistence type="predicted"/>